<name>A0A0R2NUE6_9LACO</name>
<comment type="caution">
    <text evidence="1">The sequence shown here is derived from an EMBL/GenBank/DDBJ whole genome shotgun (WGS) entry which is preliminary data.</text>
</comment>
<organism evidence="1 2">
    <name type="scientific">Lactiplantibacillus fabifermentans DSM 21115</name>
    <dbReference type="NCBI Taxonomy" id="1413187"/>
    <lineage>
        <taxon>Bacteria</taxon>
        <taxon>Bacillati</taxon>
        <taxon>Bacillota</taxon>
        <taxon>Bacilli</taxon>
        <taxon>Lactobacillales</taxon>
        <taxon>Lactobacillaceae</taxon>
        <taxon>Lactiplantibacillus</taxon>
    </lineage>
</organism>
<evidence type="ECO:0000313" key="2">
    <source>
        <dbReference type="Proteomes" id="UP000050920"/>
    </source>
</evidence>
<reference evidence="1 2" key="1">
    <citation type="journal article" date="2015" name="Genome Announc.">
        <title>Expanding the biotechnology potential of lactobacilli through comparative genomics of 213 strains and associated genera.</title>
        <authorList>
            <person name="Sun Z."/>
            <person name="Harris H.M."/>
            <person name="McCann A."/>
            <person name="Guo C."/>
            <person name="Argimon S."/>
            <person name="Zhang W."/>
            <person name="Yang X."/>
            <person name="Jeffery I.B."/>
            <person name="Cooney J.C."/>
            <person name="Kagawa T.F."/>
            <person name="Liu W."/>
            <person name="Song Y."/>
            <person name="Salvetti E."/>
            <person name="Wrobel A."/>
            <person name="Rasinkangas P."/>
            <person name="Parkhill J."/>
            <person name="Rea M.C."/>
            <person name="O'Sullivan O."/>
            <person name="Ritari J."/>
            <person name="Douillard F.P."/>
            <person name="Paul Ross R."/>
            <person name="Yang R."/>
            <person name="Briner A.E."/>
            <person name="Felis G.E."/>
            <person name="de Vos W.M."/>
            <person name="Barrangou R."/>
            <person name="Klaenhammer T.R."/>
            <person name="Caufield P.W."/>
            <person name="Cui Y."/>
            <person name="Zhang H."/>
            <person name="O'Toole P.W."/>
        </authorList>
    </citation>
    <scope>NUCLEOTIDE SEQUENCE [LARGE SCALE GENOMIC DNA]</scope>
    <source>
        <strain evidence="1 2">DSM 21115</strain>
    </source>
</reference>
<dbReference type="EMBL" id="AYGX02000055">
    <property type="protein sequence ID" value="KRO28032.1"/>
    <property type="molecule type" value="Genomic_DNA"/>
</dbReference>
<dbReference type="RefSeq" id="WP_024625955.1">
    <property type="nucleotide sequence ID" value="NZ_AYGX02000055.1"/>
</dbReference>
<evidence type="ECO:0000313" key="1">
    <source>
        <dbReference type="EMBL" id="KRO28032.1"/>
    </source>
</evidence>
<keyword evidence="2" id="KW-1185">Reference proteome</keyword>
<proteinExistence type="predicted"/>
<dbReference type="Proteomes" id="UP000050920">
    <property type="component" value="Unassembled WGS sequence"/>
</dbReference>
<accession>A0A0R2NUE6</accession>
<dbReference type="AlphaFoldDB" id="A0A0R2NUE6"/>
<protein>
    <submittedName>
        <fullName evidence="1">Uncharacterized protein</fullName>
    </submittedName>
</protein>
<sequence>MATMTKEELDKLARHNRIVEEEYGELALHTRLTKEEFNKLDRHNRKKLKKHGKKYALYLQQRAVLDRYAEELTFQPNSYASSMSHGAKLSDLTAEIKQTFISIGLG</sequence>
<gene>
    <name evidence="1" type="ORF">DY78_GL002709</name>
</gene>